<evidence type="ECO:0000313" key="1">
    <source>
        <dbReference type="EMBL" id="XFO68562.1"/>
    </source>
</evidence>
<name>A0ABZ3IT16_9FIRM</name>
<evidence type="ECO:0000313" key="2">
    <source>
        <dbReference type="Proteomes" id="UP000216752"/>
    </source>
</evidence>
<dbReference type="Proteomes" id="UP000216752">
    <property type="component" value="Chromosome"/>
</dbReference>
<reference evidence="1" key="1">
    <citation type="submission" date="2024-05" db="EMBL/GenBank/DDBJ databases">
        <title>Isolation and characterization of Sporomusa carbonis sp. nov., a carboxydotrophic hydrogenogen in the genus of Sporomusa isolated from a charcoal burning pile.</title>
        <authorList>
            <person name="Boeer T."/>
            <person name="Rosenbaum F."/>
            <person name="Eysell L."/>
            <person name="Mueller V."/>
            <person name="Daniel R."/>
            <person name="Poehlein A."/>
        </authorList>
    </citation>
    <scope>NUCLEOTIDE SEQUENCE [LARGE SCALE GENOMIC DNA]</scope>
    <source>
        <strain evidence="1">DSM 10669</strain>
    </source>
</reference>
<proteinExistence type="predicted"/>
<sequence length="62" mass="7091">MEIDYPSFTNSGFGTETIIISQGEYVLLNMVDKTSRPLGKTSEEARAKLRKIKMEHLEYLLP</sequence>
<gene>
    <name evidence="1" type="ORF">SPSIL_047850</name>
</gene>
<keyword evidence="2" id="KW-1185">Reference proteome</keyword>
<accession>A0ABZ3IT16</accession>
<protein>
    <submittedName>
        <fullName evidence="1">Uncharacterized protein</fullName>
    </submittedName>
</protein>
<organism evidence="1 2">
    <name type="scientific">Sporomusa silvacetica DSM 10669</name>
    <dbReference type="NCBI Taxonomy" id="1123289"/>
    <lineage>
        <taxon>Bacteria</taxon>
        <taxon>Bacillati</taxon>
        <taxon>Bacillota</taxon>
        <taxon>Negativicutes</taxon>
        <taxon>Selenomonadales</taxon>
        <taxon>Sporomusaceae</taxon>
        <taxon>Sporomusa</taxon>
    </lineage>
</organism>
<dbReference type="EMBL" id="CP155573">
    <property type="protein sequence ID" value="XFO68562.1"/>
    <property type="molecule type" value="Genomic_DNA"/>
</dbReference>
<dbReference type="RefSeq" id="WP_094606936.1">
    <property type="nucleotide sequence ID" value="NZ_CP155573.1"/>
</dbReference>